<keyword evidence="1" id="KW-0732">Signal</keyword>
<dbReference type="STRING" id="1121895.GCA_000378485_02512"/>
<evidence type="ECO:0000259" key="2">
    <source>
        <dbReference type="Pfam" id="PF20243"/>
    </source>
</evidence>
<protein>
    <recommendedName>
        <fullName evidence="2">Copper-binding protein MbnP-like domain-containing protein</fullName>
    </recommendedName>
</protein>
<dbReference type="OrthoDB" id="1422031at2"/>
<organism evidence="3 4">
    <name type="scientific">Flavobacterium rivuli WB 3.3-2 = DSM 21788</name>
    <dbReference type="NCBI Taxonomy" id="1121895"/>
    <lineage>
        <taxon>Bacteria</taxon>
        <taxon>Pseudomonadati</taxon>
        <taxon>Bacteroidota</taxon>
        <taxon>Flavobacteriia</taxon>
        <taxon>Flavobacteriales</taxon>
        <taxon>Flavobacteriaceae</taxon>
        <taxon>Flavobacterium</taxon>
    </lineage>
</organism>
<accession>A0A0A2LZ53</accession>
<reference evidence="3 4" key="1">
    <citation type="submission" date="2013-09" db="EMBL/GenBank/DDBJ databases">
        <authorList>
            <person name="Zeng Z."/>
            <person name="Chen C."/>
        </authorList>
    </citation>
    <scope>NUCLEOTIDE SEQUENCE [LARGE SCALE GENOMIC DNA]</scope>
    <source>
        <strain evidence="3 4">WB 3.3-2</strain>
    </source>
</reference>
<dbReference type="RefSeq" id="WP_020213678.1">
    <property type="nucleotide sequence ID" value="NZ_JRLX01000019.1"/>
</dbReference>
<dbReference type="eggNOG" id="ENOG502ZB53">
    <property type="taxonomic scope" value="Bacteria"/>
</dbReference>
<name>A0A0A2LZ53_9FLAO</name>
<dbReference type="PROSITE" id="PS51257">
    <property type="entry name" value="PROKAR_LIPOPROTEIN"/>
    <property type="match status" value="1"/>
</dbReference>
<gene>
    <name evidence="3" type="ORF">Q765_15620</name>
</gene>
<dbReference type="InterPro" id="IPR046863">
    <property type="entry name" value="MbnP-like_dom"/>
</dbReference>
<proteinExistence type="predicted"/>
<dbReference type="EMBL" id="JRLX01000019">
    <property type="protein sequence ID" value="KGO85637.1"/>
    <property type="molecule type" value="Genomic_DNA"/>
</dbReference>
<dbReference type="AlphaFoldDB" id="A0A0A2LZ53"/>
<sequence length="268" mass="28722">MKNTLLKSIALLAITLAFTSCSDDDNAVNNVSGTGTIGIEFDNSFAGNDLILNTQPNTTSNGEVLKISTIKYIVSNIVLIKADGSVFTYPKSESYFIVDEANANTHVLNLSNVPAGDYTKIKFGIGVDQEQFNLGASGQGDFLALAQAADMLWSWSAGYKFLAFEGTFTSPTVTTATPFMVHTGQTGTDYNYTEITLDMPSKALVRNTITPVVHIVADLSEIIDGTNKIKLSDNNMGGMGAMIMGGANLPLITANLNSMFRIDHVHND</sequence>
<dbReference type="Proteomes" id="UP000030152">
    <property type="component" value="Unassembled WGS sequence"/>
</dbReference>
<feature type="signal peptide" evidence="1">
    <location>
        <begin position="1"/>
        <end position="22"/>
    </location>
</feature>
<evidence type="ECO:0000256" key="1">
    <source>
        <dbReference type="SAM" id="SignalP"/>
    </source>
</evidence>
<comment type="caution">
    <text evidence="3">The sequence shown here is derived from an EMBL/GenBank/DDBJ whole genome shotgun (WGS) entry which is preliminary data.</text>
</comment>
<feature type="domain" description="Copper-binding protein MbnP-like" evidence="2">
    <location>
        <begin position="35"/>
        <end position="235"/>
    </location>
</feature>
<keyword evidence="4" id="KW-1185">Reference proteome</keyword>
<feature type="chain" id="PRO_5001991633" description="Copper-binding protein MbnP-like domain-containing protein" evidence="1">
    <location>
        <begin position="23"/>
        <end position="268"/>
    </location>
</feature>
<dbReference type="Pfam" id="PF20243">
    <property type="entry name" value="MbnP"/>
    <property type="match status" value="1"/>
</dbReference>
<evidence type="ECO:0000313" key="3">
    <source>
        <dbReference type="EMBL" id="KGO85637.1"/>
    </source>
</evidence>
<evidence type="ECO:0000313" key="4">
    <source>
        <dbReference type="Proteomes" id="UP000030152"/>
    </source>
</evidence>